<comment type="subcellular location">
    <subcellularLocation>
        <location evidence="1">Nucleus</location>
    </subcellularLocation>
</comment>
<feature type="repeat" description="WD" evidence="9">
    <location>
        <begin position="168"/>
        <end position="209"/>
    </location>
</feature>
<comment type="caution">
    <text evidence="12">The sequence shown here is derived from an EMBL/GenBank/DDBJ whole genome shotgun (WGS) entry which is preliminary data.</text>
</comment>
<feature type="compositionally biased region" description="Polar residues" evidence="10">
    <location>
        <begin position="586"/>
        <end position="605"/>
    </location>
</feature>
<feature type="region of interest" description="Disordered" evidence="10">
    <location>
        <begin position="584"/>
        <end position="605"/>
    </location>
</feature>
<keyword evidence="5" id="KW-0227">DNA damage</keyword>
<dbReference type="InterPro" id="IPR036322">
    <property type="entry name" value="WD40_repeat_dom_sf"/>
</dbReference>
<dbReference type="PANTHER" id="PTHR15271:SF4">
    <property type="entry name" value="CHROMATIN ASSEMBLY FACTOR 1 SUBUNIT B"/>
    <property type="match status" value="1"/>
</dbReference>
<gene>
    <name evidence="12" type="ORF">PBS001_LOCUS2497</name>
</gene>
<feature type="domain" description="CAF1B/HIR1 beta-propeller" evidence="11">
    <location>
        <begin position="37"/>
        <end position="246"/>
    </location>
</feature>
<protein>
    <recommendedName>
        <fullName evidence="11">CAF1B/HIR1 beta-propeller domain-containing protein</fullName>
    </recommendedName>
</protein>
<evidence type="ECO:0000256" key="2">
    <source>
        <dbReference type="ARBA" id="ARBA00007306"/>
    </source>
</evidence>
<dbReference type="Pfam" id="PF24105">
    <property type="entry name" value="Beta-prop_CAF1B_HIR1"/>
    <property type="match status" value="2"/>
</dbReference>
<proteinExistence type="inferred from homology"/>
<keyword evidence="13" id="KW-1185">Reference proteome</keyword>
<sequence length="633" mass="69583">MSYENIQFNQSNLELLLNKYHQLAGNLELATMATAVRVATPEIRLHCGPTGLNEAVLSLDFLHPNVELMQSITTDKPLLATGGADKEIKLWRVGENTEHRKVELEFIFSLSGHERSINCVRFSPNGAYLASASDDTSIILWTKPKTAGDNWRWDQISSLSDVGRTILSLGHKGDITDLAWSPDSAFLCSSSVDNRCVIWDVEKGDVAERRKDHTQYVQGVAWDPLNEFLVTEGNDRTCRVYSLSGFGAATRPNGKKLGRKFMCIQTLKSRELPATQNESVSAVTSDKKGKDRGETADGDVNAVAGDAVSKVPAVSKHRMFLDDTCPAFARRPAWTPDGSYFLTPTGTFRASESPSPVNTVYAFSRGNLSQPTLHLPGQEKASLGVRCSPLLYQLRRQDDQSVCSPLPNFFKTEYRSVFAVITLDAVVIYDTQQAYPICTVKGLHYADLTDAAWTADGRTLSISSTDGYISFIQFEDGFFGVCVPHKDQVLLNENKMRRMFATPKKVRNKARSQAQNQATPKELTPAKIIAKQKSQQPSDPIKRAFKGSITSTRVNLLQVRKKRKVCSTLRPPATQAVATAPHAVETANSTEATSTPLTSPPSADNTISTEVALVDVSSSSLSKHVSMDQLSRT</sequence>
<dbReference type="SUPFAM" id="SSF50978">
    <property type="entry name" value="WD40 repeat-like"/>
    <property type="match status" value="1"/>
</dbReference>
<dbReference type="PROSITE" id="PS00678">
    <property type="entry name" value="WD_REPEATS_1"/>
    <property type="match status" value="1"/>
</dbReference>
<feature type="repeat" description="WD" evidence="9">
    <location>
        <begin position="210"/>
        <end position="244"/>
    </location>
</feature>
<keyword evidence="7" id="KW-0234">DNA repair</keyword>
<evidence type="ECO:0000313" key="13">
    <source>
        <dbReference type="Proteomes" id="UP001158986"/>
    </source>
</evidence>
<feature type="compositionally biased region" description="Polar residues" evidence="10">
    <location>
        <begin position="274"/>
        <end position="284"/>
    </location>
</feature>
<dbReference type="InterPro" id="IPR015943">
    <property type="entry name" value="WD40/YVTN_repeat-like_dom_sf"/>
</dbReference>
<evidence type="ECO:0000256" key="7">
    <source>
        <dbReference type="ARBA" id="ARBA00023204"/>
    </source>
</evidence>
<dbReference type="InterPro" id="IPR019775">
    <property type="entry name" value="WD40_repeat_CS"/>
</dbReference>
<dbReference type="PROSITE" id="PS50082">
    <property type="entry name" value="WD_REPEATS_2"/>
    <property type="match status" value="3"/>
</dbReference>
<accession>A0ABN8CV76</accession>
<dbReference type="InterPro" id="IPR045145">
    <property type="entry name" value="PTHR15271"/>
</dbReference>
<evidence type="ECO:0000256" key="1">
    <source>
        <dbReference type="ARBA" id="ARBA00004123"/>
    </source>
</evidence>
<evidence type="ECO:0000256" key="5">
    <source>
        <dbReference type="ARBA" id="ARBA00022763"/>
    </source>
</evidence>
<dbReference type="PANTHER" id="PTHR15271">
    <property type="entry name" value="CHROMATIN ASSEMBLY FACTOR 1 SUBUNIT B"/>
    <property type="match status" value="1"/>
</dbReference>
<evidence type="ECO:0000256" key="8">
    <source>
        <dbReference type="ARBA" id="ARBA00023242"/>
    </source>
</evidence>
<evidence type="ECO:0000256" key="4">
    <source>
        <dbReference type="ARBA" id="ARBA00022737"/>
    </source>
</evidence>
<dbReference type="InterPro" id="IPR001680">
    <property type="entry name" value="WD40_rpt"/>
</dbReference>
<dbReference type="PROSITE" id="PS50294">
    <property type="entry name" value="WD_REPEATS_REGION"/>
    <property type="match status" value="2"/>
</dbReference>
<keyword evidence="8" id="KW-0539">Nucleus</keyword>
<reference evidence="12 13" key="1">
    <citation type="submission" date="2021-11" db="EMBL/GenBank/DDBJ databases">
        <authorList>
            <person name="Islam A."/>
            <person name="Islam S."/>
            <person name="Flora M.S."/>
            <person name="Rahman M."/>
            <person name="Ziaur R.M."/>
            <person name="Epstein J.H."/>
            <person name="Hassan M."/>
            <person name="Klassen M."/>
            <person name="Woodard K."/>
            <person name="Webb A."/>
            <person name="Webby R.J."/>
            <person name="El Zowalaty M.E."/>
        </authorList>
    </citation>
    <scope>NUCLEOTIDE SEQUENCE [LARGE SCALE GENOMIC DNA]</scope>
    <source>
        <strain evidence="12">Pbs1</strain>
    </source>
</reference>
<keyword evidence="6" id="KW-0156">Chromatin regulator</keyword>
<evidence type="ECO:0000256" key="9">
    <source>
        <dbReference type="PROSITE-ProRule" id="PRU00221"/>
    </source>
</evidence>
<dbReference type="Proteomes" id="UP001158986">
    <property type="component" value="Unassembled WGS sequence"/>
</dbReference>
<name>A0ABN8CV76_9STRA</name>
<comment type="similarity">
    <text evidence="2">Belongs to the WD repeat HIR1 family.</text>
</comment>
<dbReference type="InterPro" id="IPR055410">
    <property type="entry name" value="Beta-prop_CAF1B_HIR1"/>
</dbReference>
<feature type="repeat" description="WD" evidence="9">
    <location>
        <begin position="110"/>
        <end position="141"/>
    </location>
</feature>
<evidence type="ECO:0000256" key="3">
    <source>
        <dbReference type="ARBA" id="ARBA00022574"/>
    </source>
</evidence>
<feature type="domain" description="CAF1B/HIR1 beta-propeller" evidence="11">
    <location>
        <begin position="315"/>
        <end position="477"/>
    </location>
</feature>
<dbReference type="Gene3D" id="2.130.10.10">
    <property type="entry name" value="YVTN repeat-like/Quinoprotein amine dehydrogenase"/>
    <property type="match status" value="2"/>
</dbReference>
<evidence type="ECO:0000313" key="12">
    <source>
        <dbReference type="EMBL" id="CAH0515801.1"/>
    </source>
</evidence>
<keyword evidence="3 9" id="KW-0853">WD repeat</keyword>
<feature type="region of interest" description="Disordered" evidence="10">
    <location>
        <begin position="274"/>
        <end position="298"/>
    </location>
</feature>
<keyword evidence="4" id="KW-0677">Repeat</keyword>
<organism evidence="12 13">
    <name type="scientific">Peronospora belbahrii</name>
    <dbReference type="NCBI Taxonomy" id="622444"/>
    <lineage>
        <taxon>Eukaryota</taxon>
        <taxon>Sar</taxon>
        <taxon>Stramenopiles</taxon>
        <taxon>Oomycota</taxon>
        <taxon>Peronosporomycetes</taxon>
        <taxon>Peronosporales</taxon>
        <taxon>Peronosporaceae</taxon>
        <taxon>Peronospora</taxon>
    </lineage>
</organism>
<evidence type="ECO:0000259" key="11">
    <source>
        <dbReference type="Pfam" id="PF24105"/>
    </source>
</evidence>
<dbReference type="SMART" id="SM00320">
    <property type="entry name" value="WD40"/>
    <property type="match status" value="5"/>
</dbReference>
<feature type="compositionally biased region" description="Basic and acidic residues" evidence="10">
    <location>
        <begin position="285"/>
        <end position="295"/>
    </location>
</feature>
<dbReference type="EMBL" id="CAKLCB010000138">
    <property type="protein sequence ID" value="CAH0515801.1"/>
    <property type="molecule type" value="Genomic_DNA"/>
</dbReference>
<evidence type="ECO:0000256" key="6">
    <source>
        <dbReference type="ARBA" id="ARBA00022853"/>
    </source>
</evidence>
<evidence type="ECO:0000256" key="10">
    <source>
        <dbReference type="SAM" id="MobiDB-lite"/>
    </source>
</evidence>